<dbReference type="PANTHER" id="PTHR43736:SF1">
    <property type="entry name" value="DIHYDRONEOPTERIN TRIPHOSPHATE DIPHOSPHATASE"/>
    <property type="match status" value="1"/>
</dbReference>
<proteinExistence type="predicted"/>
<dbReference type="InterPro" id="IPR000086">
    <property type="entry name" value="NUDIX_hydrolase_dom"/>
</dbReference>
<name>A0A917IZH9_9BACT</name>
<dbReference type="Pfam" id="PF12535">
    <property type="entry name" value="Nudix_N"/>
    <property type="match status" value="1"/>
</dbReference>
<dbReference type="InterPro" id="IPR015797">
    <property type="entry name" value="NUDIX_hydrolase-like_dom_sf"/>
</dbReference>
<evidence type="ECO:0000259" key="1">
    <source>
        <dbReference type="PROSITE" id="PS51462"/>
    </source>
</evidence>
<evidence type="ECO:0000313" key="3">
    <source>
        <dbReference type="Proteomes" id="UP000627292"/>
    </source>
</evidence>
<protein>
    <submittedName>
        <fullName evidence="2">ADP-ribose pyrophosphatase YjhB</fullName>
    </submittedName>
</protein>
<sequence>MSDSPSTLAQRTKSIADIGLLYSKDAYDRERYTELHELALELLGQLIDKPVEVVKDFYTAVTDYPTPKVDIRGFAVNDKNEILLVREGVGKCWTLPGGWADIGLTPAEVVVKEFKEETGLAVKPERLLAVFDKKMHPHPPQPFYVYKMVILCSITGELSFKAGHDMLESAFFPVSGLPELSLDRILASQIQLLHSNYVNNVLMPVLD</sequence>
<dbReference type="Pfam" id="PF00293">
    <property type="entry name" value="NUDIX"/>
    <property type="match status" value="1"/>
</dbReference>
<organism evidence="2 3">
    <name type="scientific">Filimonas zeae</name>
    <dbReference type="NCBI Taxonomy" id="1737353"/>
    <lineage>
        <taxon>Bacteria</taxon>
        <taxon>Pseudomonadati</taxon>
        <taxon>Bacteroidota</taxon>
        <taxon>Chitinophagia</taxon>
        <taxon>Chitinophagales</taxon>
        <taxon>Chitinophagaceae</taxon>
        <taxon>Filimonas</taxon>
    </lineage>
</organism>
<gene>
    <name evidence="2" type="primary">yjhB</name>
    <name evidence="2" type="ORF">GCM10011379_20460</name>
</gene>
<dbReference type="Proteomes" id="UP000627292">
    <property type="component" value="Unassembled WGS sequence"/>
</dbReference>
<keyword evidence="3" id="KW-1185">Reference proteome</keyword>
<evidence type="ECO:0000313" key="2">
    <source>
        <dbReference type="EMBL" id="GGH66350.1"/>
    </source>
</evidence>
<comment type="caution">
    <text evidence="2">The sequence shown here is derived from an EMBL/GenBank/DDBJ whole genome shotgun (WGS) entry which is preliminary data.</text>
</comment>
<accession>A0A917IZH9</accession>
<dbReference type="SUPFAM" id="SSF55811">
    <property type="entry name" value="Nudix"/>
    <property type="match status" value="1"/>
</dbReference>
<dbReference type="EMBL" id="BMIB01000002">
    <property type="protein sequence ID" value="GGH66350.1"/>
    <property type="molecule type" value="Genomic_DNA"/>
</dbReference>
<dbReference type="Gene3D" id="3.90.79.10">
    <property type="entry name" value="Nucleoside Triphosphate Pyrophosphohydrolase"/>
    <property type="match status" value="1"/>
</dbReference>
<dbReference type="RefSeq" id="WP_188951932.1">
    <property type="nucleotide sequence ID" value="NZ_BMIB01000002.1"/>
</dbReference>
<reference evidence="2" key="1">
    <citation type="journal article" date="2014" name="Int. J. Syst. Evol. Microbiol.">
        <title>Complete genome sequence of Corynebacterium casei LMG S-19264T (=DSM 44701T), isolated from a smear-ripened cheese.</title>
        <authorList>
            <consortium name="US DOE Joint Genome Institute (JGI-PGF)"/>
            <person name="Walter F."/>
            <person name="Albersmeier A."/>
            <person name="Kalinowski J."/>
            <person name="Ruckert C."/>
        </authorList>
    </citation>
    <scope>NUCLEOTIDE SEQUENCE</scope>
    <source>
        <strain evidence="2">CGMCC 1.15290</strain>
    </source>
</reference>
<dbReference type="AlphaFoldDB" id="A0A917IZH9"/>
<dbReference type="PROSITE" id="PS51462">
    <property type="entry name" value="NUDIX"/>
    <property type="match status" value="1"/>
</dbReference>
<feature type="domain" description="Nudix hydrolase" evidence="1">
    <location>
        <begin position="66"/>
        <end position="194"/>
    </location>
</feature>
<dbReference type="InterPro" id="IPR059176">
    <property type="entry name" value="UDP-X_N"/>
</dbReference>
<dbReference type="Gene3D" id="6.10.250.1120">
    <property type="match status" value="1"/>
</dbReference>
<reference evidence="2" key="2">
    <citation type="submission" date="2020-09" db="EMBL/GenBank/DDBJ databases">
        <authorList>
            <person name="Sun Q."/>
            <person name="Zhou Y."/>
        </authorList>
    </citation>
    <scope>NUCLEOTIDE SEQUENCE</scope>
    <source>
        <strain evidence="2">CGMCC 1.15290</strain>
    </source>
</reference>
<dbReference type="PANTHER" id="PTHR43736">
    <property type="entry name" value="ADP-RIBOSE PYROPHOSPHATASE"/>
    <property type="match status" value="1"/>
</dbReference>